<evidence type="ECO:0000256" key="2">
    <source>
        <dbReference type="SAM" id="Phobius"/>
    </source>
</evidence>
<keyword evidence="2" id="KW-0472">Membrane</keyword>
<dbReference type="Pfam" id="PF14155">
    <property type="entry name" value="DUF4307"/>
    <property type="match status" value="1"/>
</dbReference>
<keyword evidence="2" id="KW-1133">Transmembrane helix</keyword>
<sequence>MSQGRAPSTEGTGRQALPEGRYGTTRTRSRAPRRWQVTLIVVLALVGGGAAVYFGYTNLVDTPIEAQRVGYEERPGNAMEITIDVTRQDPERPGVCIVRVRDISGAESGRKEILVAPGESRVSTVIRSIRRPVTADVYGCSYDIPEYLSRA</sequence>
<evidence type="ECO:0000313" key="4">
    <source>
        <dbReference type="Proteomes" id="UP001597478"/>
    </source>
</evidence>
<proteinExistence type="predicted"/>
<name>A0ABW5W4L0_9PSEU</name>
<keyword evidence="4" id="KW-1185">Reference proteome</keyword>
<gene>
    <name evidence="3" type="ORF">ACFS2C_05680</name>
</gene>
<evidence type="ECO:0000313" key="3">
    <source>
        <dbReference type="EMBL" id="MFD2798879.1"/>
    </source>
</evidence>
<dbReference type="EMBL" id="JBHUOF010000006">
    <property type="protein sequence ID" value="MFD2798879.1"/>
    <property type="molecule type" value="Genomic_DNA"/>
</dbReference>
<protein>
    <submittedName>
        <fullName evidence="3">DUF4307 domain-containing protein</fullName>
    </submittedName>
</protein>
<dbReference type="RefSeq" id="WP_377389845.1">
    <property type="nucleotide sequence ID" value="NZ_JBHSAN010000018.1"/>
</dbReference>
<evidence type="ECO:0000256" key="1">
    <source>
        <dbReference type="SAM" id="MobiDB-lite"/>
    </source>
</evidence>
<dbReference type="Proteomes" id="UP001597478">
    <property type="component" value="Unassembled WGS sequence"/>
</dbReference>
<dbReference type="InterPro" id="IPR025443">
    <property type="entry name" value="DUF4307"/>
</dbReference>
<organism evidence="3 4">
    <name type="scientific">Prauserella oleivorans</name>
    <dbReference type="NCBI Taxonomy" id="1478153"/>
    <lineage>
        <taxon>Bacteria</taxon>
        <taxon>Bacillati</taxon>
        <taxon>Actinomycetota</taxon>
        <taxon>Actinomycetes</taxon>
        <taxon>Pseudonocardiales</taxon>
        <taxon>Pseudonocardiaceae</taxon>
        <taxon>Prauserella</taxon>
    </lineage>
</organism>
<feature type="transmembrane region" description="Helical" evidence="2">
    <location>
        <begin position="35"/>
        <end position="56"/>
    </location>
</feature>
<comment type="caution">
    <text evidence="3">The sequence shown here is derived from an EMBL/GenBank/DDBJ whole genome shotgun (WGS) entry which is preliminary data.</text>
</comment>
<feature type="region of interest" description="Disordered" evidence="1">
    <location>
        <begin position="1"/>
        <end position="29"/>
    </location>
</feature>
<accession>A0ABW5W4L0</accession>
<feature type="compositionally biased region" description="Polar residues" evidence="1">
    <location>
        <begin position="1"/>
        <end position="12"/>
    </location>
</feature>
<reference evidence="4" key="1">
    <citation type="journal article" date="2019" name="Int. J. Syst. Evol. Microbiol.">
        <title>The Global Catalogue of Microorganisms (GCM) 10K type strain sequencing project: providing services to taxonomists for standard genome sequencing and annotation.</title>
        <authorList>
            <consortium name="The Broad Institute Genomics Platform"/>
            <consortium name="The Broad Institute Genome Sequencing Center for Infectious Disease"/>
            <person name="Wu L."/>
            <person name="Ma J."/>
        </authorList>
    </citation>
    <scope>NUCLEOTIDE SEQUENCE [LARGE SCALE GENOMIC DNA]</scope>
    <source>
        <strain evidence="4">IBRC-M 10906</strain>
    </source>
</reference>
<keyword evidence="2" id="KW-0812">Transmembrane</keyword>